<dbReference type="AlphaFoldDB" id="M4C206"/>
<reference evidence="2" key="1">
    <citation type="journal article" date="2010" name="Science">
        <title>Signatures of adaptation to obligate biotrophy in the Hyaloperonospora arabidopsidis genome.</title>
        <authorList>
            <person name="Baxter L."/>
            <person name="Tripathy S."/>
            <person name="Ishaque N."/>
            <person name="Boot N."/>
            <person name="Cabral A."/>
            <person name="Kemen E."/>
            <person name="Thines M."/>
            <person name="Ah-Fong A."/>
            <person name="Anderson R."/>
            <person name="Badejoko W."/>
            <person name="Bittner-Eddy P."/>
            <person name="Boore J.L."/>
            <person name="Chibucos M.C."/>
            <person name="Coates M."/>
            <person name="Dehal P."/>
            <person name="Delehaunty K."/>
            <person name="Dong S."/>
            <person name="Downton P."/>
            <person name="Dumas B."/>
            <person name="Fabro G."/>
            <person name="Fronick C."/>
            <person name="Fuerstenberg S.I."/>
            <person name="Fulton L."/>
            <person name="Gaulin E."/>
            <person name="Govers F."/>
            <person name="Hughes L."/>
            <person name="Humphray S."/>
            <person name="Jiang R.H."/>
            <person name="Judelson H."/>
            <person name="Kamoun S."/>
            <person name="Kyung K."/>
            <person name="Meijer H."/>
            <person name="Minx P."/>
            <person name="Morris P."/>
            <person name="Nelson J."/>
            <person name="Phuntumart V."/>
            <person name="Qutob D."/>
            <person name="Rehmany A."/>
            <person name="Rougon-Cardoso A."/>
            <person name="Ryden P."/>
            <person name="Torto-Alalibo T."/>
            <person name="Studholme D."/>
            <person name="Wang Y."/>
            <person name="Win J."/>
            <person name="Wood J."/>
            <person name="Clifton S.W."/>
            <person name="Rogers J."/>
            <person name="Van den Ackerveken G."/>
            <person name="Jones J.D."/>
            <person name="McDowell J.M."/>
            <person name="Beynon J."/>
            <person name="Tyler B.M."/>
        </authorList>
    </citation>
    <scope>NUCLEOTIDE SEQUENCE [LARGE SCALE GENOMIC DNA]</scope>
    <source>
        <strain evidence="2">Emoy2</strain>
    </source>
</reference>
<dbReference type="EMBL" id="JH598111">
    <property type="status" value="NOT_ANNOTATED_CDS"/>
    <property type="molecule type" value="Genomic_DNA"/>
</dbReference>
<dbReference type="VEuPathDB" id="FungiDB:HpaG813121"/>
<dbReference type="HOGENOM" id="CLU_3036481_0_0_1"/>
<evidence type="ECO:0000313" key="1">
    <source>
        <dbReference type="EnsemblProtists" id="HpaP813121"/>
    </source>
</evidence>
<accession>M4C206</accession>
<sequence>MVTAATTVCKTADDDWNTCHVFPSSSAGAHRTPSGAAPTELRIGVIRFSHRRECA</sequence>
<proteinExistence type="predicted"/>
<dbReference type="InParanoid" id="M4C206"/>
<reference evidence="1" key="2">
    <citation type="submission" date="2015-06" db="UniProtKB">
        <authorList>
            <consortium name="EnsemblProtists"/>
        </authorList>
    </citation>
    <scope>IDENTIFICATION</scope>
    <source>
        <strain evidence="1">Emoy2</strain>
    </source>
</reference>
<protein>
    <submittedName>
        <fullName evidence="1">Uncharacterized protein</fullName>
    </submittedName>
</protein>
<evidence type="ECO:0000313" key="2">
    <source>
        <dbReference type="Proteomes" id="UP000011713"/>
    </source>
</evidence>
<keyword evidence="2" id="KW-1185">Reference proteome</keyword>
<dbReference type="Proteomes" id="UP000011713">
    <property type="component" value="Unassembled WGS sequence"/>
</dbReference>
<name>M4C206_HYAAE</name>
<organism evidence="1 2">
    <name type="scientific">Hyaloperonospora arabidopsidis (strain Emoy2)</name>
    <name type="common">Downy mildew agent</name>
    <name type="synonym">Peronospora arabidopsidis</name>
    <dbReference type="NCBI Taxonomy" id="559515"/>
    <lineage>
        <taxon>Eukaryota</taxon>
        <taxon>Sar</taxon>
        <taxon>Stramenopiles</taxon>
        <taxon>Oomycota</taxon>
        <taxon>Peronosporomycetes</taxon>
        <taxon>Peronosporales</taxon>
        <taxon>Peronosporaceae</taxon>
        <taxon>Hyaloperonospora</taxon>
    </lineage>
</organism>
<dbReference type="EnsemblProtists" id="HpaT813121">
    <property type="protein sequence ID" value="HpaP813121"/>
    <property type="gene ID" value="HpaG813121"/>
</dbReference>